<proteinExistence type="predicted"/>
<organism evidence="1">
    <name type="scientific">viral metagenome</name>
    <dbReference type="NCBI Taxonomy" id="1070528"/>
    <lineage>
        <taxon>unclassified sequences</taxon>
        <taxon>metagenomes</taxon>
        <taxon>organismal metagenomes</taxon>
    </lineage>
</organism>
<accession>A0A6C0BPS6</accession>
<reference evidence="1" key="1">
    <citation type="journal article" date="2020" name="Nature">
        <title>Giant virus diversity and host interactions through global metagenomics.</title>
        <authorList>
            <person name="Schulz F."/>
            <person name="Roux S."/>
            <person name="Paez-Espino D."/>
            <person name="Jungbluth S."/>
            <person name="Walsh D.A."/>
            <person name="Denef V.J."/>
            <person name="McMahon K.D."/>
            <person name="Konstantinidis K.T."/>
            <person name="Eloe-Fadrosh E.A."/>
            <person name="Kyrpides N.C."/>
            <person name="Woyke T."/>
        </authorList>
    </citation>
    <scope>NUCLEOTIDE SEQUENCE</scope>
    <source>
        <strain evidence="1">GVMAG-M-3300018416-26</strain>
    </source>
</reference>
<evidence type="ECO:0000313" key="1">
    <source>
        <dbReference type="EMBL" id="QHS93982.1"/>
    </source>
</evidence>
<protein>
    <submittedName>
        <fullName evidence="1">Uncharacterized protein</fullName>
    </submittedName>
</protein>
<dbReference type="AlphaFoldDB" id="A0A6C0BPS6"/>
<name>A0A6C0BPS6_9ZZZZ</name>
<dbReference type="EMBL" id="MN739215">
    <property type="protein sequence ID" value="QHS93982.1"/>
    <property type="molecule type" value="Genomic_DNA"/>
</dbReference>
<sequence>MQDITTTVTNVPTIQTIKMKLNNTLDYCLPLFNIGKGVEKNIRKKMLNIIKSNKEIGRLKNTEAVVFTLLVYAIKELKIPLNKSKLNAKIKSYISMNVMLKDLQNLEI</sequence>